<dbReference type="AlphaFoldDB" id="A0A975R967"/>
<dbReference type="SUPFAM" id="SSF53633">
    <property type="entry name" value="Carbamate kinase-like"/>
    <property type="match status" value="1"/>
</dbReference>
<dbReference type="Pfam" id="PF00696">
    <property type="entry name" value="AA_kinase"/>
    <property type="match status" value="1"/>
</dbReference>
<dbReference type="InterPro" id="IPR036393">
    <property type="entry name" value="AceGlu_kinase-like_sf"/>
</dbReference>
<dbReference type="KEGG" id="mpad:KEF85_11435"/>
<dbReference type="EMBL" id="CP073754">
    <property type="protein sequence ID" value="QWF69963.1"/>
    <property type="molecule type" value="Genomic_DNA"/>
</dbReference>
<evidence type="ECO:0000259" key="1">
    <source>
        <dbReference type="Pfam" id="PF00696"/>
    </source>
</evidence>
<dbReference type="GO" id="GO:0016301">
    <property type="term" value="F:kinase activity"/>
    <property type="evidence" value="ECO:0007669"/>
    <property type="project" value="UniProtKB-KW"/>
</dbReference>
<keyword evidence="2" id="KW-0418">Kinase</keyword>
<dbReference type="RefSeq" id="WP_215580673.1">
    <property type="nucleotide sequence ID" value="NZ_CP073754.1"/>
</dbReference>
<proteinExistence type="predicted"/>
<keyword evidence="3" id="KW-1185">Reference proteome</keyword>
<protein>
    <submittedName>
        <fullName evidence="2">Uridylate kinase</fullName>
    </submittedName>
</protein>
<feature type="domain" description="Aspartate/glutamate/uridylate kinase" evidence="1">
    <location>
        <begin position="2"/>
        <end position="138"/>
    </location>
</feature>
<accession>A0A975R967</accession>
<name>A0A975R967_9GAMM</name>
<organism evidence="2 3">
    <name type="scientific">Methylomonas paludis</name>
    <dbReference type="NCBI Taxonomy" id="1173101"/>
    <lineage>
        <taxon>Bacteria</taxon>
        <taxon>Pseudomonadati</taxon>
        <taxon>Pseudomonadota</taxon>
        <taxon>Gammaproteobacteria</taxon>
        <taxon>Methylococcales</taxon>
        <taxon>Methylococcaceae</taxon>
        <taxon>Methylomonas</taxon>
    </lineage>
</organism>
<sequence>MRVVKLGGSLISSGGLETCLQRLAATPQATLLVPGGGEFAEQVRIVQLRYRFNDSSAHYMAILAMQQMAILYQALQPEFSIQTSLAELPAAGVHIWSPQAADLDKAGIAASWDVSSDSLAAWAATVIQADELILVKSVRPDLHAGLPDLQRYGIVDAAFAGFAASLNCPLRIIHHDDFI</sequence>
<dbReference type="InterPro" id="IPR001048">
    <property type="entry name" value="Asp/Glu/Uridylate_kinase"/>
</dbReference>
<evidence type="ECO:0000313" key="3">
    <source>
        <dbReference type="Proteomes" id="UP000676649"/>
    </source>
</evidence>
<evidence type="ECO:0000313" key="2">
    <source>
        <dbReference type="EMBL" id="QWF69963.1"/>
    </source>
</evidence>
<keyword evidence="2" id="KW-0808">Transferase</keyword>
<reference evidence="2" key="1">
    <citation type="submission" date="2021-04" db="EMBL/GenBank/DDBJ databases">
        <title>Draft genome sequence data of methanotrophic Methylovulum sp. strain S1L and Methylomonas sp. strain S2AM isolated from boreal lake water columns.</title>
        <authorList>
            <person name="Rissanen A.J."/>
            <person name="Mangayil R."/>
            <person name="Svenning M.M."/>
            <person name="Khanongnuch R."/>
        </authorList>
    </citation>
    <scope>NUCLEOTIDE SEQUENCE</scope>
    <source>
        <strain evidence="2">S2AM</strain>
    </source>
</reference>
<gene>
    <name evidence="2" type="ORF">KEF85_11435</name>
</gene>
<dbReference type="Gene3D" id="3.40.1160.10">
    <property type="entry name" value="Acetylglutamate kinase-like"/>
    <property type="match status" value="1"/>
</dbReference>
<dbReference type="Proteomes" id="UP000676649">
    <property type="component" value="Chromosome"/>
</dbReference>